<organism evidence="1 2">
    <name type="scientific">Perilla frutescens var. hirtella</name>
    <name type="common">Perilla citriodora</name>
    <name type="synonym">Perilla setoyensis</name>
    <dbReference type="NCBI Taxonomy" id="608512"/>
    <lineage>
        <taxon>Eukaryota</taxon>
        <taxon>Viridiplantae</taxon>
        <taxon>Streptophyta</taxon>
        <taxon>Embryophyta</taxon>
        <taxon>Tracheophyta</taxon>
        <taxon>Spermatophyta</taxon>
        <taxon>Magnoliopsida</taxon>
        <taxon>eudicotyledons</taxon>
        <taxon>Gunneridae</taxon>
        <taxon>Pentapetalae</taxon>
        <taxon>asterids</taxon>
        <taxon>lamiids</taxon>
        <taxon>Lamiales</taxon>
        <taxon>Lamiaceae</taxon>
        <taxon>Nepetoideae</taxon>
        <taxon>Elsholtzieae</taxon>
        <taxon>Perilla</taxon>
    </lineage>
</organism>
<dbReference type="Proteomes" id="UP001190926">
    <property type="component" value="Unassembled WGS sequence"/>
</dbReference>
<evidence type="ECO:0000313" key="1">
    <source>
        <dbReference type="EMBL" id="KAH6829139.1"/>
    </source>
</evidence>
<reference evidence="1 2" key="1">
    <citation type="journal article" date="2021" name="Nat. Commun.">
        <title>Incipient diploidization of the medicinal plant Perilla within 10,000 years.</title>
        <authorList>
            <person name="Zhang Y."/>
            <person name="Shen Q."/>
            <person name="Leng L."/>
            <person name="Zhang D."/>
            <person name="Chen S."/>
            <person name="Shi Y."/>
            <person name="Ning Z."/>
            <person name="Chen S."/>
        </authorList>
    </citation>
    <scope>NUCLEOTIDE SEQUENCE [LARGE SCALE GENOMIC DNA]</scope>
    <source>
        <strain evidence="2">cv. PC099</strain>
    </source>
</reference>
<accession>A0AAD4J8J9</accession>
<dbReference type="AlphaFoldDB" id="A0AAD4J8J9"/>
<evidence type="ECO:0000313" key="2">
    <source>
        <dbReference type="Proteomes" id="UP001190926"/>
    </source>
</evidence>
<protein>
    <submittedName>
        <fullName evidence="1">Uncharacterized protein</fullName>
    </submittedName>
</protein>
<name>A0AAD4J8J9_PERFH</name>
<sequence length="94" mass="10229">MAVVYGNKENIPSSSSVKAGVAFSKVSSNKKRKITMPLSDITNLHYPEPGCPPLSLLLLAVLAYQLQNRRKRADASAFRNSSAAAAATLRKHFR</sequence>
<keyword evidence="2" id="KW-1185">Reference proteome</keyword>
<gene>
    <name evidence="1" type="ORF">C2S53_014833</name>
</gene>
<dbReference type="EMBL" id="SDAM02000113">
    <property type="protein sequence ID" value="KAH6829139.1"/>
    <property type="molecule type" value="Genomic_DNA"/>
</dbReference>
<comment type="caution">
    <text evidence="1">The sequence shown here is derived from an EMBL/GenBank/DDBJ whole genome shotgun (WGS) entry which is preliminary data.</text>
</comment>
<proteinExistence type="predicted"/>